<evidence type="ECO:0000256" key="1">
    <source>
        <dbReference type="SAM" id="MobiDB-lite"/>
    </source>
</evidence>
<protein>
    <recommendedName>
        <fullName evidence="4">Type I-B CRISPR-associated protein Cas8b/Csh1</fullName>
    </recommendedName>
</protein>
<keyword evidence="3" id="KW-1185">Reference proteome</keyword>
<dbReference type="OrthoDB" id="193050at2157"/>
<sequence>MSTFDESVFEQHCSFDSVTSLRRIQALYGAIAEATTENTGNTSDAEESIVADEYQLYVTPSELDGFTTSSDDDKKLVTAYVDITGDAPKLDRMDVRPLRPEIVSKLGFSRYPWGRGIDHGITRRGAKGGSSRSTAVTYCVDCLERWTNADGREPAVGQIAEEHDDGWIVKALQDLGTSQTIEDEIKDAISPQMDSEEKPRVVATVAVRLELDALAHPPSGEPEDGYYFPGQLDVFNAAMAARKDEKLAEKNTDVPSRGTGTCLVTGDEEEVFGTAEDPLALFTVQHTEKFAELKSEHAWRSHPVSSDAALLIQSGAALIEQCRRTRRGRSVYTIPYFTRMNTTRAKDIKYAIRETPAESQAILAHLQKLLEEDGDATTDELRFYLISLRNDSGDINVLHEFPDATIQPTRRLANVHQRILDGSTFDAVAGFKQPDGWSPIRPGTKPRHVVESIVTGRYAAGTVSQTSDDDPTTDDTSEWLTFALLIGESVPIGRLLSEYVERLAQQRRNDEDARLSENHLKAQYTQLRALAAVGRLAVPDDYAEPMEPREPTDVSTPIDSSERPPAEEFLTDDGELPVDAFREYRLNRFLAERPALSGPQRRAAFLAGVLVGQLGYHQDDERDMERTVLAQYPAEQMTGKRIKRFVPQLIHKTNVYAIDSQHCSTSLFPELEDRLPEVLSDAAEGGWTLPTEDLRFHYALGQLYGKRATSRAFDLREVVAADAGIDLKTNKSKNY</sequence>
<proteinExistence type="predicted"/>
<feature type="region of interest" description="Disordered" evidence="1">
    <location>
        <begin position="543"/>
        <end position="570"/>
    </location>
</feature>
<evidence type="ECO:0000313" key="2">
    <source>
        <dbReference type="EMBL" id="RRJ27526.1"/>
    </source>
</evidence>
<evidence type="ECO:0008006" key="4">
    <source>
        <dbReference type="Google" id="ProtNLM"/>
    </source>
</evidence>
<accession>A0A3P3R211</accession>
<dbReference type="AlphaFoldDB" id="A0A3P3R211"/>
<organism evidence="2 3">
    <name type="scientific">Halocatena pleomorpha</name>
    <dbReference type="NCBI Taxonomy" id="1785090"/>
    <lineage>
        <taxon>Archaea</taxon>
        <taxon>Methanobacteriati</taxon>
        <taxon>Methanobacteriota</taxon>
        <taxon>Stenosarchaea group</taxon>
        <taxon>Halobacteria</taxon>
        <taxon>Halobacteriales</taxon>
        <taxon>Natronomonadaceae</taxon>
        <taxon>Halocatena</taxon>
    </lineage>
</organism>
<name>A0A3P3R211_9EURY</name>
<dbReference type="Proteomes" id="UP000282322">
    <property type="component" value="Unassembled WGS sequence"/>
</dbReference>
<gene>
    <name evidence="2" type="ORF">EIK79_17650</name>
</gene>
<dbReference type="Pfam" id="PF09484">
    <property type="entry name" value="Cas_TM1802"/>
    <property type="match status" value="2"/>
</dbReference>
<dbReference type="InterPro" id="IPR013389">
    <property type="entry name" value="CRISPR-assoc_prot_Cas8b"/>
</dbReference>
<comment type="caution">
    <text evidence="2">The sequence shown here is derived from an EMBL/GenBank/DDBJ whole genome shotgun (WGS) entry which is preliminary data.</text>
</comment>
<dbReference type="EMBL" id="RRCH01000054">
    <property type="protein sequence ID" value="RRJ27526.1"/>
    <property type="molecule type" value="Genomic_DNA"/>
</dbReference>
<evidence type="ECO:0000313" key="3">
    <source>
        <dbReference type="Proteomes" id="UP000282322"/>
    </source>
</evidence>
<reference evidence="2 3" key="1">
    <citation type="submission" date="2018-11" db="EMBL/GenBank/DDBJ databases">
        <title>Taxonoimc description of Halomarina strain SPP-AMP-1.</title>
        <authorList>
            <person name="Pal Y."/>
            <person name="Srinivasana K."/>
            <person name="Verma A."/>
            <person name="Kumar P."/>
        </authorList>
    </citation>
    <scope>NUCLEOTIDE SEQUENCE [LARGE SCALE GENOMIC DNA]</scope>
    <source>
        <strain evidence="2 3">SPP-AMP-1</strain>
    </source>
</reference>
<dbReference type="RefSeq" id="WP_124957109.1">
    <property type="nucleotide sequence ID" value="NZ_RRCH01000054.1"/>
</dbReference>